<dbReference type="EMBL" id="JAVTTO010000001">
    <property type="protein sequence ID" value="MDT7830939.1"/>
    <property type="molecule type" value="Genomic_DNA"/>
</dbReference>
<organism evidence="1 2">
    <name type="scientific">Asprobacillus argus</name>
    <dbReference type="NCBI Taxonomy" id="3076534"/>
    <lineage>
        <taxon>Bacteria</taxon>
        <taxon>Pseudomonadati</taxon>
        <taxon>Bacteroidota</taxon>
        <taxon>Flavobacteriia</taxon>
        <taxon>Flavobacteriales</taxon>
        <taxon>Flavobacteriaceae</taxon>
        <taxon>Asprobacillus</taxon>
    </lineage>
</organism>
<proteinExistence type="predicted"/>
<reference evidence="1 2" key="1">
    <citation type="submission" date="2023-09" db="EMBL/GenBank/DDBJ databases">
        <title>Novel taxa isolated from Blanes Bay.</title>
        <authorList>
            <person name="Rey-Velasco X."/>
            <person name="Lucena T."/>
        </authorList>
    </citation>
    <scope>NUCLEOTIDE SEQUENCE [LARGE SCALE GENOMIC DNA]</scope>
    <source>
        <strain evidence="1 2">S356</strain>
    </source>
</reference>
<accession>A0ABU3LB21</accession>
<protein>
    <submittedName>
        <fullName evidence="1">Uncharacterized protein</fullName>
    </submittedName>
</protein>
<dbReference type="SUPFAM" id="SSF101898">
    <property type="entry name" value="NHL repeat"/>
    <property type="match status" value="1"/>
</dbReference>
<dbReference type="Proteomes" id="UP001257277">
    <property type="component" value="Unassembled WGS sequence"/>
</dbReference>
<gene>
    <name evidence="1" type="ORF">RQM59_01025</name>
</gene>
<evidence type="ECO:0000313" key="1">
    <source>
        <dbReference type="EMBL" id="MDT7830939.1"/>
    </source>
</evidence>
<keyword evidence="2" id="KW-1185">Reference proteome</keyword>
<sequence>MKKIVLFIGLCCLVSCTNYGQLEVTAHLPKKLEEVSGIQYSEKEQAFWMLNDSGNKPHVFLVSEKGKILRKLKIAAKNIDWEDITKDDEGNIYVGDFGNNGNHRKDLTILKVNSSDLTSGKKIEVTKIQYYYPEQKKFPPKKKKMYYDTEAFFAWNGYFYIFTKSRVKGEIGRTFLYRVPNQSGNHEATRISEFTTCPKQGCWITGADITKDGKKVVLLNHTSAWVFTNFKGDDFFSGNSKKYSFGHDSQKESITFKNTSTIYVTDEENRHGGRNLYKFSLSK</sequence>
<comment type="caution">
    <text evidence="1">The sequence shown here is derived from an EMBL/GenBank/DDBJ whole genome shotgun (WGS) entry which is preliminary data.</text>
</comment>
<evidence type="ECO:0000313" key="2">
    <source>
        <dbReference type="Proteomes" id="UP001257277"/>
    </source>
</evidence>
<name>A0ABU3LB21_9FLAO</name>
<dbReference type="RefSeq" id="WP_349240195.1">
    <property type="nucleotide sequence ID" value="NZ_JAVTTO010000001.1"/>
</dbReference>